<dbReference type="Pfam" id="PF13279">
    <property type="entry name" value="4HBT_2"/>
    <property type="match status" value="1"/>
</dbReference>
<reference evidence="3 4" key="1">
    <citation type="journal article" date="2011" name="J. Bacteriol.">
        <title>Genome sequence of the verrucomicrobium Opitutus terrae PB90-1, an abundant inhabitant of rice paddy soil ecosystems.</title>
        <authorList>
            <person name="van Passel M.W."/>
            <person name="Kant R."/>
            <person name="Palva A."/>
            <person name="Copeland A."/>
            <person name="Lucas S."/>
            <person name="Lapidus A."/>
            <person name="Glavina del Rio T."/>
            <person name="Pitluck S."/>
            <person name="Goltsman E."/>
            <person name="Clum A."/>
            <person name="Sun H."/>
            <person name="Schmutz J."/>
            <person name="Larimer F.W."/>
            <person name="Land M.L."/>
            <person name="Hauser L."/>
            <person name="Kyrpides N."/>
            <person name="Mikhailova N."/>
            <person name="Richardson P.P."/>
            <person name="Janssen P.H."/>
            <person name="de Vos W.M."/>
            <person name="Smidt H."/>
        </authorList>
    </citation>
    <scope>NUCLEOTIDE SEQUENCE [LARGE SCALE GENOMIC DNA]</scope>
    <source>
        <strain evidence="4">DSM 11246 / JCM 15787 / PB90-1</strain>
    </source>
</reference>
<dbReference type="HOGENOM" id="CLU_101141_3_2_0"/>
<evidence type="ECO:0000256" key="1">
    <source>
        <dbReference type="ARBA" id="ARBA00005953"/>
    </source>
</evidence>
<keyword evidence="2" id="KW-0378">Hydrolase</keyword>
<dbReference type="eggNOG" id="COG0824">
    <property type="taxonomic scope" value="Bacteria"/>
</dbReference>
<gene>
    <name evidence="3" type="ordered locus">Oter_4317</name>
</gene>
<proteinExistence type="inferred from homology"/>
<evidence type="ECO:0000313" key="4">
    <source>
        <dbReference type="Proteomes" id="UP000007013"/>
    </source>
</evidence>
<dbReference type="NCBIfam" id="TIGR00051">
    <property type="entry name" value="YbgC/FadM family acyl-CoA thioesterase"/>
    <property type="match status" value="1"/>
</dbReference>
<dbReference type="GO" id="GO:0047617">
    <property type="term" value="F:fatty acyl-CoA hydrolase activity"/>
    <property type="evidence" value="ECO:0007669"/>
    <property type="project" value="TreeGrafter"/>
</dbReference>
<dbReference type="Proteomes" id="UP000007013">
    <property type="component" value="Chromosome"/>
</dbReference>
<dbReference type="KEGG" id="ote:Oter_4317"/>
<dbReference type="STRING" id="452637.Oter_4317"/>
<comment type="similarity">
    <text evidence="1">Belongs to the 4-hydroxybenzoyl-CoA thioesterase family.</text>
</comment>
<evidence type="ECO:0000256" key="2">
    <source>
        <dbReference type="ARBA" id="ARBA00022801"/>
    </source>
</evidence>
<dbReference type="EMBL" id="CP001032">
    <property type="protein sequence ID" value="ACB77589.1"/>
    <property type="molecule type" value="Genomic_DNA"/>
</dbReference>
<dbReference type="InterPro" id="IPR029069">
    <property type="entry name" value="HotDog_dom_sf"/>
</dbReference>
<dbReference type="PANTHER" id="PTHR31793">
    <property type="entry name" value="4-HYDROXYBENZOYL-COA THIOESTERASE FAMILY MEMBER"/>
    <property type="match status" value="1"/>
</dbReference>
<evidence type="ECO:0000313" key="3">
    <source>
        <dbReference type="EMBL" id="ACB77589.1"/>
    </source>
</evidence>
<dbReference type="Gene3D" id="3.10.129.10">
    <property type="entry name" value="Hotdog Thioesterase"/>
    <property type="match status" value="1"/>
</dbReference>
<name>B1ZPA0_OPITP</name>
<dbReference type="RefSeq" id="WP_012377115.1">
    <property type="nucleotide sequence ID" value="NC_010571.1"/>
</dbReference>
<keyword evidence="4" id="KW-1185">Reference proteome</keyword>
<accession>B1ZPA0</accession>
<protein>
    <submittedName>
        <fullName evidence="3">Thioesterase superfamily protein</fullName>
    </submittedName>
</protein>
<dbReference type="SUPFAM" id="SSF54637">
    <property type="entry name" value="Thioesterase/thiol ester dehydrase-isomerase"/>
    <property type="match status" value="1"/>
</dbReference>
<dbReference type="AlphaFoldDB" id="B1ZPA0"/>
<dbReference type="InterPro" id="IPR050563">
    <property type="entry name" value="4-hydroxybenzoyl-CoA_TE"/>
</dbReference>
<dbReference type="InterPro" id="IPR006684">
    <property type="entry name" value="YbgC/YbaW"/>
</dbReference>
<dbReference type="PANTHER" id="PTHR31793:SF27">
    <property type="entry name" value="NOVEL THIOESTERASE SUPERFAMILY DOMAIN AND SAPOSIN A-TYPE DOMAIN CONTAINING PROTEIN (0610012H03RIK)"/>
    <property type="match status" value="1"/>
</dbReference>
<dbReference type="OrthoDB" id="9800856at2"/>
<sequence length="139" mass="15436">MSAPGLQHRTELRVRYSETDQMGTFYNSRVLEWFEVARTECLRAAGLPYAEMEHRGASLPLIEAGLKFQGRARYDDRLQIDTRVTLAGRASVRFEHTITQADNGAAVASGFTLHAITDPTGRPIRPPAWLSALFSSSAQ</sequence>
<organism evidence="3 4">
    <name type="scientific">Opitutus terrae (strain DSM 11246 / JCM 15787 / PB90-1)</name>
    <dbReference type="NCBI Taxonomy" id="452637"/>
    <lineage>
        <taxon>Bacteria</taxon>
        <taxon>Pseudomonadati</taxon>
        <taxon>Verrucomicrobiota</taxon>
        <taxon>Opitutia</taxon>
        <taxon>Opitutales</taxon>
        <taxon>Opitutaceae</taxon>
        <taxon>Opitutus</taxon>
    </lineage>
</organism>
<dbReference type="PIRSF" id="PIRSF003230">
    <property type="entry name" value="YbgC"/>
    <property type="match status" value="1"/>
</dbReference>
<dbReference type="CDD" id="cd00586">
    <property type="entry name" value="4HBT"/>
    <property type="match status" value="1"/>
</dbReference>